<keyword evidence="2" id="KW-0472">Membrane</keyword>
<dbReference type="STRING" id="1045775.SAMN05216378_3812"/>
<protein>
    <submittedName>
        <fullName evidence="3">Uncharacterized protein</fullName>
    </submittedName>
</protein>
<reference evidence="4" key="1">
    <citation type="submission" date="2016-10" db="EMBL/GenBank/DDBJ databases">
        <authorList>
            <person name="Varghese N."/>
            <person name="Submissions S."/>
        </authorList>
    </citation>
    <scope>NUCLEOTIDE SEQUENCE [LARGE SCALE GENOMIC DNA]</scope>
    <source>
        <strain evidence="4">CGMCC 1.10784</strain>
    </source>
</reference>
<proteinExistence type="predicted"/>
<feature type="transmembrane region" description="Helical" evidence="2">
    <location>
        <begin position="12"/>
        <end position="33"/>
    </location>
</feature>
<feature type="region of interest" description="Disordered" evidence="1">
    <location>
        <begin position="44"/>
        <end position="70"/>
    </location>
</feature>
<organism evidence="3 4">
    <name type="scientific">Paenibacillus catalpae</name>
    <dbReference type="NCBI Taxonomy" id="1045775"/>
    <lineage>
        <taxon>Bacteria</taxon>
        <taxon>Bacillati</taxon>
        <taxon>Bacillota</taxon>
        <taxon>Bacilli</taxon>
        <taxon>Bacillales</taxon>
        <taxon>Paenibacillaceae</taxon>
        <taxon>Paenibacillus</taxon>
    </lineage>
</organism>
<sequence length="70" mass="8001">MELLNRVIGLLPSVSILFSAFLCAIVPMCFYWISDRMRKHDPPWKHEMPDDIDGSMLPAGSSNDQYEDIS</sequence>
<dbReference type="Proteomes" id="UP000198855">
    <property type="component" value="Unassembled WGS sequence"/>
</dbReference>
<gene>
    <name evidence="3" type="ORF">SAMN05216378_3812</name>
</gene>
<keyword evidence="2" id="KW-1133">Transmembrane helix</keyword>
<dbReference type="EMBL" id="FOMT01000004">
    <property type="protein sequence ID" value="SFE71486.1"/>
    <property type="molecule type" value="Genomic_DNA"/>
</dbReference>
<dbReference type="AlphaFoldDB" id="A0A1I2CT29"/>
<keyword evidence="2" id="KW-0812">Transmembrane</keyword>
<accession>A0A1I2CT29</accession>
<evidence type="ECO:0000256" key="2">
    <source>
        <dbReference type="SAM" id="Phobius"/>
    </source>
</evidence>
<evidence type="ECO:0000313" key="3">
    <source>
        <dbReference type="EMBL" id="SFE71486.1"/>
    </source>
</evidence>
<keyword evidence="4" id="KW-1185">Reference proteome</keyword>
<evidence type="ECO:0000256" key="1">
    <source>
        <dbReference type="SAM" id="MobiDB-lite"/>
    </source>
</evidence>
<name>A0A1I2CT29_9BACL</name>
<evidence type="ECO:0000313" key="4">
    <source>
        <dbReference type="Proteomes" id="UP000198855"/>
    </source>
</evidence>